<organism evidence="8 9">
    <name type="scientific">Legionella erythra</name>
    <dbReference type="NCBI Taxonomy" id="448"/>
    <lineage>
        <taxon>Bacteria</taxon>
        <taxon>Pseudomonadati</taxon>
        <taxon>Pseudomonadota</taxon>
        <taxon>Gammaproteobacteria</taxon>
        <taxon>Legionellales</taxon>
        <taxon>Legionellaceae</taxon>
        <taxon>Legionella</taxon>
    </lineage>
</organism>
<dbReference type="RefSeq" id="WP_058525910.1">
    <property type="nucleotide sequence ID" value="NZ_CAAAHY010000008.1"/>
</dbReference>
<gene>
    <name evidence="8" type="ORF">Lery_0736</name>
</gene>
<dbReference type="Proteomes" id="UP000054773">
    <property type="component" value="Unassembled WGS sequence"/>
</dbReference>
<feature type="domain" description="ABC3 transporter permease C-terminal" evidence="7">
    <location>
        <begin position="262"/>
        <end position="373"/>
    </location>
</feature>
<comment type="caution">
    <text evidence="8">The sequence shown here is derived from an EMBL/GenBank/DDBJ whole genome shotgun (WGS) entry which is preliminary data.</text>
</comment>
<dbReference type="InterPro" id="IPR003838">
    <property type="entry name" value="ABC3_permease_C"/>
</dbReference>
<protein>
    <submittedName>
        <fullName evidence="8">FtsX-like permease family protein</fullName>
    </submittedName>
</protein>
<evidence type="ECO:0000256" key="2">
    <source>
        <dbReference type="ARBA" id="ARBA00022475"/>
    </source>
</evidence>
<evidence type="ECO:0000313" key="9">
    <source>
        <dbReference type="Proteomes" id="UP000054773"/>
    </source>
</evidence>
<evidence type="ECO:0000259" key="7">
    <source>
        <dbReference type="Pfam" id="PF02687"/>
    </source>
</evidence>
<dbReference type="EMBL" id="LNYA01000018">
    <property type="protein sequence ID" value="KTC98572.1"/>
    <property type="molecule type" value="Genomic_DNA"/>
</dbReference>
<reference evidence="8 9" key="1">
    <citation type="submission" date="2015-11" db="EMBL/GenBank/DDBJ databases">
        <title>Genomic analysis of 38 Legionella species identifies large and diverse effector repertoires.</title>
        <authorList>
            <person name="Burstein D."/>
            <person name="Amaro F."/>
            <person name="Zusman T."/>
            <person name="Lifshitz Z."/>
            <person name="Cohen O."/>
            <person name="Gilbert J.A."/>
            <person name="Pupko T."/>
            <person name="Shuman H.A."/>
            <person name="Segal G."/>
        </authorList>
    </citation>
    <scope>NUCLEOTIDE SEQUENCE [LARGE SCALE GENOMIC DNA]</scope>
    <source>
        <strain evidence="8 9">SE-32A-C8</strain>
    </source>
</reference>
<keyword evidence="9" id="KW-1185">Reference proteome</keyword>
<feature type="transmembrane region" description="Helical" evidence="6">
    <location>
        <begin position="256"/>
        <end position="280"/>
    </location>
</feature>
<dbReference type="PATRIC" id="fig|448.7.peg.770"/>
<dbReference type="STRING" id="448.Lery_0736"/>
<evidence type="ECO:0000256" key="5">
    <source>
        <dbReference type="ARBA" id="ARBA00023136"/>
    </source>
</evidence>
<dbReference type="OrthoDB" id="5292592at2"/>
<dbReference type="AlphaFoldDB" id="A0A0W0TSS5"/>
<feature type="transmembrane region" description="Helical" evidence="6">
    <location>
        <begin position="301"/>
        <end position="326"/>
    </location>
</feature>
<dbReference type="PROSITE" id="PS51257">
    <property type="entry name" value="PROKAR_LIPOPROTEIN"/>
    <property type="match status" value="1"/>
</dbReference>
<dbReference type="GO" id="GO:0005886">
    <property type="term" value="C:plasma membrane"/>
    <property type="evidence" value="ECO:0007669"/>
    <property type="project" value="UniProtKB-SubCell"/>
</dbReference>
<feature type="transmembrane region" description="Helical" evidence="6">
    <location>
        <begin position="463"/>
        <end position="486"/>
    </location>
</feature>
<feature type="transmembrane region" description="Helical" evidence="6">
    <location>
        <begin position="747"/>
        <end position="775"/>
    </location>
</feature>
<dbReference type="PANTHER" id="PTHR30287">
    <property type="entry name" value="MEMBRANE COMPONENT OF PREDICTED ABC SUPERFAMILY METABOLITE UPTAKE TRANSPORTER"/>
    <property type="match status" value="1"/>
</dbReference>
<keyword evidence="4 6" id="KW-1133">Transmembrane helix</keyword>
<feature type="transmembrane region" description="Helical" evidence="6">
    <location>
        <begin position="702"/>
        <end position="726"/>
    </location>
</feature>
<accession>A0A0W0TSS5</accession>
<evidence type="ECO:0000313" key="8">
    <source>
        <dbReference type="EMBL" id="KTC98572.1"/>
    </source>
</evidence>
<comment type="subcellular location">
    <subcellularLocation>
        <location evidence="1">Cell membrane</location>
        <topology evidence="1">Multi-pass membrane protein</topology>
    </subcellularLocation>
</comment>
<evidence type="ECO:0000256" key="6">
    <source>
        <dbReference type="SAM" id="Phobius"/>
    </source>
</evidence>
<evidence type="ECO:0000256" key="1">
    <source>
        <dbReference type="ARBA" id="ARBA00004651"/>
    </source>
</evidence>
<sequence>MLKLPLAIKALVRDWRSGELTLLFMALVIAVACVSALNHFTYAVNLQLQQGAASLLGADAVVTSQAPIDPLWIKEANTRNLTQTVNLTFLSMAEHEEQLQLAQITAISPLYPLRGSLKIAFRIDDAEGHAAHAPPPGEVWLSPRLLPLLNLTLGETIHIGAASFRLTGIIRQEPGQMGDWFSFSPRILMNQADLYKTQVIKPGSNLLYSWLLKGNPDSLAQLHGYLQKQLTDQQQWLDSQSSTPTVSRTIDRTLNYLHLGTLMSLVLAGVAISMASLRYCQRQLKQVALLRCFGASEKQVITVYFTGLSLLGFLASLTGGLIGYALQPVLVQWLGGLLPDIKPQIHAMPFVFSLVSGMLLLFCFSLGNIWALRQVTAIAIFREQHHIGQNSAYLTYGLALLLLALLAYLYTQSFSITAAVLIGCVAYVGVVIASLWLIFSLVKGQRTIPLNWRFGLNNIARNLEDSALQVVGIGLALTAILSLFLLKHDLLANWRQQLPANTANYFLINVEPSQLPDLRLLLQQEGVEAADFYPVVRGRLIAINRQPVKQVFGEDTKNINALQRELNLSWTRQLPDGNEITAGRWASNPDKPWVSVELGLANRLGLKTGDHLTFQISDNQLEVEIRSLRKVDWTTFKPNFFMLFKPDLLKEFPHTLITSLYVSPEQQSALIKLVRQFPNVSLIDIANTLNRIQAIITSAGNAITLITFFALLAGLVVAALAILSFSGSKQQETHILKMLGMSRYALLWIRSSEAWIIGAYAGFLASVAAIAINGYLASTLLDIPFSIPWTMVLCVPLATATVTVILNIAVQRTQYNRSTRLHTMS</sequence>
<feature type="transmembrane region" description="Helical" evidence="6">
    <location>
        <begin position="393"/>
        <end position="410"/>
    </location>
</feature>
<keyword evidence="2" id="KW-1003">Cell membrane</keyword>
<dbReference type="InterPro" id="IPR038766">
    <property type="entry name" value="Membrane_comp_ABC_pdt"/>
</dbReference>
<dbReference type="Pfam" id="PF02687">
    <property type="entry name" value="FtsX"/>
    <property type="match status" value="2"/>
</dbReference>
<feature type="transmembrane region" description="Helical" evidence="6">
    <location>
        <begin position="416"/>
        <end position="442"/>
    </location>
</feature>
<feature type="transmembrane region" description="Helical" evidence="6">
    <location>
        <begin position="787"/>
        <end position="810"/>
    </location>
</feature>
<dbReference type="PANTHER" id="PTHR30287:SF1">
    <property type="entry name" value="INNER MEMBRANE PROTEIN"/>
    <property type="match status" value="1"/>
</dbReference>
<keyword evidence="3 6" id="KW-0812">Transmembrane</keyword>
<evidence type="ECO:0000256" key="3">
    <source>
        <dbReference type="ARBA" id="ARBA00022692"/>
    </source>
</evidence>
<keyword evidence="5 6" id="KW-0472">Membrane</keyword>
<name>A0A0W0TSS5_LEGER</name>
<feature type="domain" description="ABC3 transporter permease C-terminal" evidence="7">
    <location>
        <begin position="705"/>
        <end position="806"/>
    </location>
</feature>
<evidence type="ECO:0000256" key="4">
    <source>
        <dbReference type="ARBA" id="ARBA00022989"/>
    </source>
</evidence>
<feature type="transmembrane region" description="Helical" evidence="6">
    <location>
        <begin position="346"/>
        <end position="372"/>
    </location>
</feature>
<proteinExistence type="predicted"/>